<feature type="domain" description="CBS" evidence="2">
    <location>
        <begin position="8"/>
        <end position="65"/>
    </location>
</feature>
<evidence type="ECO:0000313" key="4">
    <source>
        <dbReference type="Proteomes" id="UP000698173"/>
    </source>
</evidence>
<dbReference type="SMART" id="SM00116">
    <property type="entry name" value="CBS"/>
    <property type="match status" value="1"/>
</dbReference>
<dbReference type="SUPFAM" id="SSF54631">
    <property type="entry name" value="CBS-domain pair"/>
    <property type="match status" value="1"/>
</dbReference>
<dbReference type="PROSITE" id="PS51371">
    <property type="entry name" value="CBS"/>
    <property type="match status" value="1"/>
</dbReference>
<dbReference type="PIRSF" id="PIRSF035040">
    <property type="entry name" value="UCP035040_CBS_Lmo0553"/>
    <property type="match status" value="1"/>
</dbReference>
<dbReference type="CDD" id="cd02205">
    <property type="entry name" value="CBS_pair_SF"/>
    <property type="match status" value="1"/>
</dbReference>
<sequence>MHVRDLLMERLGVATVNSNQTVGEALDAINASGYRCIPVVDSEDNYKGMIYKVHLIEYLYEENGEKSERIDHLLMHQDIFITERSSFLTALIQIKALPFLSVVEHGKLVGILTHNKVESVLGDAFGLKTGGINLTISSTEAKGMIEKLTKTLRGEHIEGMFTLDNGSVLARRVVLTLEGGKTDAEIDKLKEKLEKEGFRILQVDKIEKRN</sequence>
<dbReference type="EMBL" id="DYWT01000120">
    <property type="protein sequence ID" value="HJF31570.1"/>
    <property type="molecule type" value="Genomic_DNA"/>
</dbReference>
<reference evidence="3" key="1">
    <citation type="journal article" date="2021" name="PeerJ">
        <title>Extensive microbial diversity within the chicken gut microbiome revealed by metagenomics and culture.</title>
        <authorList>
            <person name="Gilroy R."/>
            <person name="Ravi A."/>
            <person name="Getino M."/>
            <person name="Pursley I."/>
            <person name="Horton D.L."/>
            <person name="Alikhan N.F."/>
            <person name="Baker D."/>
            <person name="Gharbi K."/>
            <person name="Hall N."/>
            <person name="Watson M."/>
            <person name="Adriaenssens E.M."/>
            <person name="Foster-Nyarko E."/>
            <person name="Jarju S."/>
            <person name="Secka A."/>
            <person name="Antonio M."/>
            <person name="Oren A."/>
            <person name="Chaudhuri R.R."/>
            <person name="La Ragione R."/>
            <person name="Hildebrand F."/>
            <person name="Pallen M.J."/>
        </authorList>
    </citation>
    <scope>NUCLEOTIDE SEQUENCE</scope>
    <source>
        <strain evidence="3">CHK171-7178</strain>
    </source>
</reference>
<evidence type="ECO:0000256" key="1">
    <source>
        <dbReference type="PROSITE-ProRule" id="PRU00703"/>
    </source>
</evidence>
<reference evidence="3" key="2">
    <citation type="submission" date="2021-09" db="EMBL/GenBank/DDBJ databases">
        <authorList>
            <person name="Gilroy R."/>
        </authorList>
    </citation>
    <scope>NUCLEOTIDE SEQUENCE</scope>
    <source>
        <strain evidence="3">CHK171-7178</strain>
    </source>
</reference>
<name>A0A921KCC4_SPOPS</name>
<evidence type="ECO:0000313" key="3">
    <source>
        <dbReference type="EMBL" id="HJF31570.1"/>
    </source>
</evidence>
<gene>
    <name evidence="3" type="ORF">K8V56_07295</name>
</gene>
<dbReference type="InterPro" id="IPR017036">
    <property type="entry name" value="Lmo0553-like"/>
</dbReference>
<accession>A0A921KCC4</accession>
<dbReference type="InterPro" id="IPR000644">
    <property type="entry name" value="CBS_dom"/>
</dbReference>
<proteinExistence type="predicted"/>
<keyword evidence="1" id="KW-0129">CBS domain</keyword>
<dbReference type="Gene3D" id="3.10.580.10">
    <property type="entry name" value="CBS-domain"/>
    <property type="match status" value="1"/>
</dbReference>
<dbReference type="AlphaFoldDB" id="A0A921KCC4"/>
<organism evidence="3 4">
    <name type="scientific">Sporosarcina psychrophila</name>
    <name type="common">Bacillus psychrophilus</name>
    <dbReference type="NCBI Taxonomy" id="1476"/>
    <lineage>
        <taxon>Bacteria</taxon>
        <taxon>Bacillati</taxon>
        <taxon>Bacillota</taxon>
        <taxon>Bacilli</taxon>
        <taxon>Bacillales</taxon>
        <taxon>Caryophanaceae</taxon>
        <taxon>Sporosarcina</taxon>
    </lineage>
</organism>
<evidence type="ECO:0000259" key="2">
    <source>
        <dbReference type="PROSITE" id="PS51371"/>
    </source>
</evidence>
<dbReference type="InterPro" id="IPR046342">
    <property type="entry name" value="CBS_dom_sf"/>
</dbReference>
<protein>
    <submittedName>
        <fullName evidence="3">CBS domain-containing protein</fullName>
    </submittedName>
</protein>
<dbReference type="Proteomes" id="UP000698173">
    <property type="component" value="Unassembled WGS sequence"/>
</dbReference>
<comment type="caution">
    <text evidence="3">The sequence shown here is derived from an EMBL/GenBank/DDBJ whole genome shotgun (WGS) entry which is preliminary data.</text>
</comment>
<dbReference type="Pfam" id="PF00571">
    <property type="entry name" value="CBS"/>
    <property type="match status" value="1"/>
</dbReference>